<reference evidence="2" key="1">
    <citation type="submission" date="2021-09" db="EMBL/GenBank/DDBJ databases">
        <title>A high-quality genome of the endoparasitic fungus Hirsutella rhossiliensis with a comparison of Hirsutella genomes reveals transposable elements contributing to genome size variation.</title>
        <authorList>
            <person name="Lin R."/>
            <person name="Jiao Y."/>
            <person name="Sun X."/>
            <person name="Ling J."/>
            <person name="Xie B."/>
            <person name="Cheng X."/>
        </authorList>
    </citation>
    <scope>NUCLEOTIDE SEQUENCE</scope>
    <source>
        <strain evidence="2">HR02</strain>
    </source>
</reference>
<dbReference type="EMBL" id="JAIZPD010000003">
    <property type="protein sequence ID" value="KAH0964824.1"/>
    <property type="molecule type" value="Genomic_DNA"/>
</dbReference>
<keyword evidence="3" id="KW-1185">Reference proteome</keyword>
<dbReference type="GeneID" id="68351969"/>
<protein>
    <submittedName>
        <fullName evidence="2">Uncharacterized protein</fullName>
    </submittedName>
</protein>
<proteinExistence type="predicted"/>
<organism evidence="2 3">
    <name type="scientific">Hirsutella rhossiliensis</name>
    <dbReference type="NCBI Taxonomy" id="111463"/>
    <lineage>
        <taxon>Eukaryota</taxon>
        <taxon>Fungi</taxon>
        <taxon>Dikarya</taxon>
        <taxon>Ascomycota</taxon>
        <taxon>Pezizomycotina</taxon>
        <taxon>Sordariomycetes</taxon>
        <taxon>Hypocreomycetidae</taxon>
        <taxon>Hypocreales</taxon>
        <taxon>Ophiocordycipitaceae</taxon>
        <taxon>Hirsutella</taxon>
    </lineage>
</organism>
<sequence>MAAGHAHDGQAAGTRRSRLQQQQDALTKAAPPSALAHQLPAEPSAVDLPRIPVRAARRRQRRPAGTVAYIWDFLNSELWAAGLERIVAERLGHAGVVLSLARPGLPAGVQGGPGVGLCHSRPPATGQGGGGDGYTLFLHINGPETPADEEGCHGLAAEDG</sequence>
<feature type="region of interest" description="Disordered" evidence="1">
    <location>
        <begin position="1"/>
        <end position="42"/>
    </location>
</feature>
<evidence type="ECO:0000313" key="3">
    <source>
        <dbReference type="Proteomes" id="UP000824596"/>
    </source>
</evidence>
<comment type="caution">
    <text evidence="2">The sequence shown here is derived from an EMBL/GenBank/DDBJ whole genome shotgun (WGS) entry which is preliminary data.</text>
</comment>
<evidence type="ECO:0000313" key="2">
    <source>
        <dbReference type="EMBL" id="KAH0964824.1"/>
    </source>
</evidence>
<name>A0A9P8N0X8_9HYPO</name>
<dbReference type="RefSeq" id="XP_044722337.1">
    <property type="nucleotide sequence ID" value="XM_044861311.1"/>
</dbReference>
<gene>
    <name evidence="2" type="ORF">HRG_02840</name>
</gene>
<dbReference type="AlphaFoldDB" id="A0A9P8N0X8"/>
<accession>A0A9P8N0X8</accession>
<evidence type="ECO:0000256" key="1">
    <source>
        <dbReference type="SAM" id="MobiDB-lite"/>
    </source>
</evidence>
<dbReference type="Proteomes" id="UP000824596">
    <property type="component" value="Unassembled WGS sequence"/>
</dbReference>